<accession>A0ABN7VUI3</accession>
<protein>
    <submittedName>
        <fullName evidence="2">26056_t:CDS:1</fullName>
    </submittedName>
</protein>
<evidence type="ECO:0000256" key="1">
    <source>
        <dbReference type="SAM" id="MobiDB-lite"/>
    </source>
</evidence>
<feature type="compositionally biased region" description="Low complexity" evidence="1">
    <location>
        <begin position="13"/>
        <end position="57"/>
    </location>
</feature>
<feature type="non-terminal residue" evidence="2">
    <location>
        <position position="79"/>
    </location>
</feature>
<reference evidence="2 3" key="1">
    <citation type="submission" date="2021-06" db="EMBL/GenBank/DDBJ databases">
        <authorList>
            <person name="Kallberg Y."/>
            <person name="Tangrot J."/>
            <person name="Rosling A."/>
        </authorList>
    </citation>
    <scope>NUCLEOTIDE SEQUENCE [LARGE SCALE GENOMIC DNA]</scope>
    <source>
        <strain evidence="2 3">120-4 pot B 10/14</strain>
    </source>
</reference>
<feature type="compositionally biased region" description="Polar residues" evidence="1">
    <location>
        <begin position="58"/>
        <end position="79"/>
    </location>
</feature>
<feature type="region of interest" description="Disordered" evidence="1">
    <location>
        <begin position="1"/>
        <end position="79"/>
    </location>
</feature>
<evidence type="ECO:0000313" key="3">
    <source>
        <dbReference type="Proteomes" id="UP000789901"/>
    </source>
</evidence>
<keyword evidence="3" id="KW-1185">Reference proteome</keyword>
<dbReference type="EMBL" id="CAJVQB010022885">
    <property type="protein sequence ID" value="CAG8800596.1"/>
    <property type="molecule type" value="Genomic_DNA"/>
</dbReference>
<dbReference type="Proteomes" id="UP000789901">
    <property type="component" value="Unassembled WGS sequence"/>
</dbReference>
<sequence length="79" mass="8577">LVINTNILSKPNSQTSEQHSTTSEAINLTQLSQNQQSQSSYASILQSNNNNSSSNHSKLQTTSENKLSTLENNSSILPT</sequence>
<proteinExistence type="predicted"/>
<comment type="caution">
    <text evidence="2">The sequence shown here is derived from an EMBL/GenBank/DDBJ whole genome shotgun (WGS) entry which is preliminary data.</text>
</comment>
<feature type="non-terminal residue" evidence="2">
    <location>
        <position position="1"/>
    </location>
</feature>
<name>A0ABN7VUI3_GIGMA</name>
<feature type="compositionally biased region" description="Polar residues" evidence="1">
    <location>
        <begin position="1"/>
        <end position="12"/>
    </location>
</feature>
<evidence type="ECO:0000313" key="2">
    <source>
        <dbReference type="EMBL" id="CAG8800596.1"/>
    </source>
</evidence>
<organism evidence="2 3">
    <name type="scientific">Gigaspora margarita</name>
    <dbReference type="NCBI Taxonomy" id="4874"/>
    <lineage>
        <taxon>Eukaryota</taxon>
        <taxon>Fungi</taxon>
        <taxon>Fungi incertae sedis</taxon>
        <taxon>Mucoromycota</taxon>
        <taxon>Glomeromycotina</taxon>
        <taxon>Glomeromycetes</taxon>
        <taxon>Diversisporales</taxon>
        <taxon>Gigasporaceae</taxon>
        <taxon>Gigaspora</taxon>
    </lineage>
</organism>
<gene>
    <name evidence="2" type="ORF">GMARGA_LOCUS23002</name>
</gene>